<evidence type="ECO:0000256" key="1">
    <source>
        <dbReference type="SAM" id="Phobius"/>
    </source>
</evidence>
<gene>
    <name evidence="2" type="ORF">ERUC_LOCUS30378</name>
</gene>
<feature type="non-terminal residue" evidence="2">
    <location>
        <position position="200"/>
    </location>
</feature>
<comment type="caution">
    <text evidence="2">The sequence shown here is derived from an EMBL/GenBank/DDBJ whole genome shotgun (WGS) entry which is preliminary data.</text>
</comment>
<keyword evidence="1" id="KW-1133">Transmembrane helix</keyword>
<keyword evidence="1" id="KW-0812">Transmembrane</keyword>
<evidence type="ECO:0000313" key="3">
    <source>
        <dbReference type="Proteomes" id="UP001642260"/>
    </source>
</evidence>
<dbReference type="Proteomes" id="UP001642260">
    <property type="component" value="Unassembled WGS sequence"/>
</dbReference>
<keyword evidence="1" id="KW-0472">Membrane</keyword>
<accession>A0ABC8L6V5</accession>
<evidence type="ECO:0000313" key="2">
    <source>
        <dbReference type="EMBL" id="CAH8365460.1"/>
    </source>
</evidence>
<reference evidence="2 3" key="1">
    <citation type="submission" date="2022-03" db="EMBL/GenBank/DDBJ databases">
        <authorList>
            <person name="Macdonald S."/>
            <person name="Ahmed S."/>
            <person name="Newling K."/>
        </authorList>
    </citation>
    <scope>NUCLEOTIDE SEQUENCE [LARGE SCALE GENOMIC DNA]</scope>
</reference>
<dbReference type="EMBL" id="CAKOAT010392932">
    <property type="protein sequence ID" value="CAH8365460.1"/>
    <property type="molecule type" value="Genomic_DNA"/>
</dbReference>
<organism evidence="2 3">
    <name type="scientific">Eruca vesicaria subsp. sativa</name>
    <name type="common">Garden rocket</name>
    <name type="synonym">Eruca sativa</name>
    <dbReference type="NCBI Taxonomy" id="29727"/>
    <lineage>
        <taxon>Eukaryota</taxon>
        <taxon>Viridiplantae</taxon>
        <taxon>Streptophyta</taxon>
        <taxon>Embryophyta</taxon>
        <taxon>Tracheophyta</taxon>
        <taxon>Spermatophyta</taxon>
        <taxon>Magnoliopsida</taxon>
        <taxon>eudicotyledons</taxon>
        <taxon>Gunneridae</taxon>
        <taxon>Pentapetalae</taxon>
        <taxon>rosids</taxon>
        <taxon>malvids</taxon>
        <taxon>Brassicales</taxon>
        <taxon>Brassicaceae</taxon>
        <taxon>Brassiceae</taxon>
        <taxon>Eruca</taxon>
    </lineage>
</organism>
<keyword evidence="3" id="KW-1185">Reference proteome</keyword>
<proteinExistence type="predicted"/>
<sequence length="200" mass="22286">MLTWLLEGEAKTPSLWQKTRELWRELVPHRDANSSILLFDFKPGRCSNTAEIRLLRFWEARNGTVYSVTVIGELNAIRSTITDRILGHSVGENVCVSMFESMALVLHTKFDGYRKEPKLVIATGVNPKIVGGGVGVSLFLSYVAFVAMIGLSFYLLFKCSLPSHGTDEGTGSLKVVHEQKIEPVTVFELHQFIITSVSQV</sequence>
<dbReference type="AlphaFoldDB" id="A0ABC8L6V5"/>
<feature type="transmembrane region" description="Helical" evidence="1">
    <location>
        <begin position="136"/>
        <end position="157"/>
    </location>
</feature>
<name>A0ABC8L6V5_ERUVS</name>
<protein>
    <submittedName>
        <fullName evidence="2">Uncharacterized protein</fullName>
    </submittedName>
</protein>